<evidence type="ECO:0000259" key="8">
    <source>
        <dbReference type="PROSITE" id="PS50003"/>
    </source>
</evidence>
<feature type="compositionally biased region" description="Low complexity" evidence="7">
    <location>
        <begin position="673"/>
        <end position="694"/>
    </location>
</feature>
<dbReference type="SUPFAM" id="SSF50729">
    <property type="entry name" value="PH domain-like"/>
    <property type="match status" value="1"/>
</dbReference>
<dbReference type="InterPro" id="IPR037239">
    <property type="entry name" value="OSBP_sf"/>
</dbReference>
<dbReference type="GO" id="GO:0120009">
    <property type="term" value="P:intermembrane lipid transfer"/>
    <property type="evidence" value="ECO:0007669"/>
    <property type="project" value="UniProtKB-ARBA"/>
</dbReference>
<dbReference type="PANTHER" id="PTHR10972:SF205">
    <property type="entry name" value="OXYSTEROL-BINDING PROTEIN 1"/>
    <property type="match status" value="1"/>
</dbReference>
<feature type="compositionally biased region" description="Pro residues" evidence="7">
    <location>
        <begin position="659"/>
        <end position="672"/>
    </location>
</feature>
<evidence type="ECO:0000256" key="7">
    <source>
        <dbReference type="SAM" id="MobiDB-lite"/>
    </source>
</evidence>
<dbReference type="EMBL" id="HG725693">
    <property type="protein sequence ID" value="CDJ69276.1"/>
    <property type="molecule type" value="Genomic_DNA"/>
</dbReference>
<organism evidence="9 10">
    <name type="scientific">Eimeria necatrix</name>
    <dbReference type="NCBI Taxonomy" id="51315"/>
    <lineage>
        <taxon>Eukaryota</taxon>
        <taxon>Sar</taxon>
        <taxon>Alveolata</taxon>
        <taxon>Apicomplexa</taxon>
        <taxon>Conoidasida</taxon>
        <taxon>Coccidia</taxon>
        <taxon>Eucoccidiorida</taxon>
        <taxon>Eimeriorina</taxon>
        <taxon>Eimeriidae</taxon>
        <taxon>Eimeria</taxon>
    </lineage>
</organism>
<feature type="region of interest" description="Disordered" evidence="7">
    <location>
        <begin position="916"/>
        <end position="935"/>
    </location>
</feature>
<keyword evidence="3" id="KW-0597">Phosphoprotein</keyword>
<evidence type="ECO:0000256" key="6">
    <source>
        <dbReference type="SAM" id="Coils"/>
    </source>
</evidence>
<evidence type="ECO:0000256" key="5">
    <source>
        <dbReference type="ARBA" id="ARBA00023121"/>
    </source>
</evidence>
<dbReference type="InterPro" id="IPR011993">
    <property type="entry name" value="PH-like_dom_sf"/>
</dbReference>
<feature type="compositionally biased region" description="Low complexity" evidence="7">
    <location>
        <begin position="95"/>
        <end position="105"/>
    </location>
</feature>
<dbReference type="VEuPathDB" id="ToxoDB:ENH_00066870"/>
<evidence type="ECO:0000313" key="10">
    <source>
        <dbReference type="Proteomes" id="UP000030754"/>
    </source>
</evidence>
<name>U6MZ83_9EIME</name>
<comment type="similarity">
    <text evidence="1">Belongs to the OSBP family.</text>
</comment>
<feature type="coiled-coil region" evidence="6">
    <location>
        <begin position="805"/>
        <end position="881"/>
    </location>
</feature>
<keyword evidence="10" id="KW-1185">Reference proteome</keyword>
<feature type="compositionally biased region" description="Low complexity" evidence="7">
    <location>
        <begin position="193"/>
        <end position="205"/>
    </location>
</feature>
<feature type="region of interest" description="Disordered" evidence="7">
    <location>
        <begin position="518"/>
        <end position="627"/>
    </location>
</feature>
<dbReference type="OrthoDB" id="1854502at2759"/>
<feature type="domain" description="PH" evidence="8">
    <location>
        <begin position="423"/>
        <end position="515"/>
    </location>
</feature>
<keyword evidence="2" id="KW-0813">Transport</keyword>
<dbReference type="PANTHER" id="PTHR10972">
    <property type="entry name" value="OXYSTEROL-BINDING PROTEIN-RELATED"/>
    <property type="match status" value="1"/>
</dbReference>
<feature type="compositionally biased region" description="Low complexity" evidence="7">
    <location>
        <begin position="976"/>
        <end position="985"/>
    </location>
</feature>
<feature type="compositionally biased region" description="Low complexity" evidence="7">
    <location>
        <begin position="315"/>
        <end position="326"/>
    </location>
</feature>
<reference evidence="9" key="1">
    <citation type="submission" date="2013-10" db="EMBL/GenBank/DDBJ databases">
        <title>Genomic analysis of the causative agents of coccidiosis in chickens.</title>
        <authorList>
            <person name="Reid A.J."/>
            <person name="Blake D."/>
            <person name="Billington K."/>
            <person name="Browne H."/>
            <person name="Dunn M."/>
            <person name="Hung S."/>
            <person name="Kawahara F."/>
            <person name="Miranda-Saavedra D."/>
            <person name="Mourier T."/>
            <person name="Nagra H."/>
            <person name="Otto T.D."/>
            <person name="Rawlings N."/>
            <person name="Sanchez A."/>
            <person name="Sanders M."/>
            <person name="Subramaniam C."/>
            <person name="Tay Y."/>
            <person name="Dear P."/>
            <person name="Doerig C."/>
            <person name="Gruber A."/>
            <person name="Parkinson J."/>
            <person name="Shirley M."/>
            <person name="Wan K.L."/>
            <person name="Berriman M."/>
            <person name="Tomley F."/>
            <person name="Pain A."/>
        </authorList>
    </citation>
    <scope>NUCLEOTIDE SEQUENCE [LARGE SCALE GENOMIC DNA]</scope>
    <source>
        <strain evidence="9">Houghton</strain>
    </source>
</reference>
<dbReference type="RefSeq" id="XP_013437743.1">
    <property type="nucleotide sequence ID" value="XM_013582289.1"/>
</dbReference>
<keyword evidence="6" id="KW-0175">Coiled coil</keyword>
<feature type="compositionally biased region" description="Basic and acidic residues" evidence="7">
    <location>
        <begin position="248"/>
        <end position="257"/>
    </location>
</feature>
<gene>
    <name evidence="9" type="ORF">ENH_00066870</name>
</gene>
<dbReference type="GeneID" id="25476821"/>
<dbReference type="CDD" id="cd13293">
    <property type="entry name" value="PH_CpORP2-like"/>
    <property type="match status" value="1"/>
</dbReference>
<dbReference type="GO" id="GO:0032934">
    <property type="term" value="F:sterol binding"/>
    <property type="evidence" value="ECO:0007669"/>
    <property type="project" value="TreeGrafter"/>
</dbReference>
<feature type="compositionally biased region" description="Low complexity" evidence="7">
    <location>
        <begin position="555"/>
        <end position="573"/>
    </location>
</feature>
<keyword evidence="4" id="KW-0445">Lipid transport</keyword>
<accession>U6MZ83</accession>
<feature type="compositionally biased region" description="Basic and acidic residues" evidence="7">
    <location>
        <begin position="1"/>
        <end position="30"/>
    </location>
</feature>
<feature type="compositionally biased region" description="Low complexity" evidence="7">
    <location>
        <begin position="136"/>
        <end position="165"/>
    </location>
</feature>
<evidence type="ECO:0000256" key="4">
    <source>
        <dbReference type="ARBA" id="ARBA00023055"/>
    </source>
</evidence>
<dbReference type="Gene3D" id="2.40.160.120">
    <property type="match status" value="1"/>
</dbReference>
<feature type="compositionally biased region" description="Acidic residues" evidence="7">
    <location>
        <begin position="924"/>
        <end position="935"/>
    </location>
</feature>
<feature type="region of interest" description="Disordered" evidence="7">
    <location>
        <begin position="946"/>
        <end position="985"/>
    </location>
</feature>
<dbReference type="SUPFAM" id="SSF144000">
    <property type="entry name" value="Oxysterol-binding protein-like"/>
    <property type="match status" value="1"/>
</dbReference>
<dbReference type="Pfam" id="PF01237">
    <property type="entry name" value="Oxysterol_BP"/>
    <property type="match status" value="2"/>
</dbReference>
<feature type="compositionally biased region" description="Basic and acidic residues" evidence="7">
    <location>
        <begin position="117"/>
        <end position="135"/>
    </location>
</feature>
<dbReference type="GO" id="GO:0016020">
    <property type="term" value="C:membrane"/>
    <property type="evidence" value="ECO:0007669"/>
    <property type="project" value="TreeGrafter"/>
</dbReference>
<feature type="compositionally biased region" description="Low complexity" evidence="7">
    <location>
        <begin position="582"/>
        <end position="627"/>
    </location>
</feature>
<evidence type="ECO:0000256" key="2">
    <source>
        <dbReference type="ARBA" id="ARBA00022448"/>
    </source>
</evidence>
<dbReference type="Proteomes" id="UP000030754">
    <property type="component" value="Unassembled WGS sequence"/>
</dbReference>
<reference evidence="9" key="2">
    <citation type="submission" date="2013-10" db="EMBL/GenBank/DDBJ databases">
        <authorList>
            <person name="Aslett M."/>
        </authorList>
    </citation>
    <scope>NUCLEOTIDE SEQUENCE [LARGE SCALE GENOMIC DNA]</scope>
    <source>
        <strain evidence="9">Houghton</strain>
    </source>
</reference>
<evidence type="ECO:0000313" key="9">
    <source>
        <dbReference type="EMBL" id="CDJ69276.1"/>
    </source>
</evidence>
<dbReference type="SMART" id="SM00233">
    <property type="entry name" value="PH"/>
    <property type="match status" value="1"/>
</dbReference>
<dbReference type="Gene3D" id="2.30.29.30">
    <property type="entry name" value="Pleckstrin-homology domain (PH domain)/Phosphotyrosine-binding domain (PTB)"/>
    <property type="match status" value="1"/>
</dbReference>
<dbReference type="PROSITE" id="PS50003">
    <property type="entry name" value="PH_DOMAIN"/>
    <property type="match status" value="1"/>
</dbReference>
<feature type="compositionally biased region" description="Low complexity" evidence="7">
    <location>
        <begin position="518"/>
        <end position="527"/>
    </location>
</feature>
<dbReference type="InterPro" id="IPR001849">
    <property type="entry name" value="PH_domain"/>
</dbReference>
<feature type="compositionally biased region" description="Low complexity" evidence="7">
    <location>
        <begin position="340"/>
        <end position="365"/>
    </location>
</feature>
<proteinExistence type="inferred from homology"/>
<feature type="region of interest" description="Disordered" evidence="7">
    <location>
        <begin position="658"/>
        <end position="705"/>
    </location>
</feature>
<feature type="compositionally biased region" description="Low complexity" evidence="7">
    <location>
        <begin position="266"/>
        <end position="279"/>
    </location>
</feature>
<dbReference type="GO" id="GO:0005829">
    <property type="term" value="C:cytosol"/>
    <property type="evidence" value="ECO:0007669"/>
    <property type="project" value="TreeGrafter"/>
</dbReference>
<feature type="compositionally biased region" description="Basic and acidic residues" evidence="7">
    <location>
        <begin position="70"/>
        <end position="94"/>
    </location>
</feature>
<evidence type="ECO:0000256" key="1">
    <source>
        <dbReference type="ARBA" id="ARBA00008842"/>
    </source>
</evidence>
<dbReference type="InterPro" id="IPR000648">
    <property type="entry name" value="Oxysterol-bd"/>
</dbReference>
<feature type="compositionally biased region" description="Low complexity" evidence="7">
    <location>
        <begin position="172"/>
        <end position="186"/>
    </location>
</feature>
<feature type="region of interest" description="Disordered" evidence="7">
    <location>
        <begin position="1"/>
        <end position="401"/>
    </location>
</feature>
<protein>
    <submittedName>
        <fullName evidence="9">Oxysterol-binding protein, putative</fullName>
    </submittedName>
</protein>
<feature type="compositionally biased region" description="Low complexity" evidence="7">
    <location>
        <begin position="386"/>
        <end position="401"/>
    </location>
</feature>
<sequence length="1376" mass="149381">MEVPDPHLQKQQDREQQGVEVQEKQRREQQRPLLQQQQPPPTLRPAERGAGEPTATKQHEQQKLQHQGQQRHEPQQQKPQLHDEQKEEKGHQQEHLQQPQQQSVQGEGIASPCASKTESETARQQKQQRWQEAKQLEQQQQEWQSHQDLQQNGPAALQQHAAAGAEKQEQLAGAPDSEAAAASPSARVRIGEPAAAAGPDGAARASAEDTGAELTPRASAGLGHSVVLPRDPSPEAPAPTVGGGAESSWRHGSDRRATSAQLTAGADTETASTLSAAAAPQKFLRSTQLSDTLWRPQPSPPKEVDEQRVQHSKQQHQQQEQTSHPQQLHEQRAVHRGVYSPGSVRASSSGSASTAIAAASPTAGRTSEHAHLNSAFVRTSTERRNQQQQQQQQQHRQAAPQRANLSLVAPMPCSGSKAAATSTLLLQGWLQKWTNLLSSWRPRYFFVYAGFFKYSTTKSSPPKEMFLLNQCRVRLCPHDPVRFEVDVVDQQTLYLRAESQEEKQMWYAAFKQGQRAALSGANRAGRSAAGGGSQRDKQQQQQQQQLHRRLPGDASVESRPPSMPSSSSNSSSSNKKPARLEQQQQQQPPRQDRSTAATAAAPASSSELAAASTTGSASSSSSGSLSGLAGVVASSAAAAAAYATSRLRSFSAAAVQQPSVPPALAPPPPHKPPCQQQQQTQQQRQQEQPVPQQQSGDVRLKSEEAAAAGARAGTCAAAVLGSSVDVPASSSSSSSPLLLAHASQEGEGNAALLDATGAEGPLVLLLESIIGARQTIQEACSKILALQSDVLKSASQISQTGPAANGNLRQQVALLLQRVDELQQLLQQLLQQWERLLSEEYTQRRQLEKSVRSLAKRNYKLDKAQERLLQLSRQRGKLTATEVAAAIAGVRLPDVEGHGTATATAAATAGATVAEDGGGFSTSDSDDDGNDSLEFFDCDEDFAEIGGGEPAGDCASQQHKQDQQQQQEQKTPEEGTSALTEAAAAAGSSQVTTSSSYIGPPFSPATNAAATLAVSSCHMGGAAAGQRLALAKPRTEFKVNLWSVLKDCIGRDLSRIAMPVYFNEPTSFLQRQCEDLQYVDLLNLVGHHPPITAYVATASEYSCEGWVTVRNRFSGKSLEVTMPGIARVTFRRTGERFSYKRIKMLIHNVIWGKLWIEVDGTSLVQNETSGDFSVVQFLRKGWLDKTCHHLRAIIFDASGRPAYRLSGQWSSAIYVEEAPAFPPHKKWKVPPQVEEFRRSETGPPADSPDNQLDAVITQYWESIAWVESSRRLIWRPTARPPNADQFYGFGDLTRGCMRKGESMRLCNRRTDSKKNRGRLQGLGLVGNRIIHPVGLGGSQTQKIGCTRYTILGLSSFQGGYWEAREAGDWSCCPDIF</sequence>
<evidence type="ECO:0000256" key="3">
    <source>
        <dbReference type="ARBA" id="ARBA00022553"/>
    </source>
</evidence>
<dbReference type="Pfam" id="PF00169">
    <property type="entry name" value="PH"/>
    <property type="match status" value="1"/>
</dbReference>
<keyword evidence="5" id="KW-0446">Lipid-binding</keyword>
<dbReference type="FunFam" id="2.40.160.120:FF:000001">
    <property type="entry name" value="Oxysterol-binding protein"/>
    <property type="match status" value="1"/>
</dbReference>
<feature type="region of interest" description="Disordered" evidence="7">
    <location>
        <begin position="1232"/>
        <end position="1251"/>
    </location>
</feature>